<gene>
    <name evidence="5" type="ORF">BCO_0001800</name>
</gene>
<evidence type="ECO:0000256" key="1">
    <source>
        <dbReference type="ARBA" id="ARBA00010700"/>
    </source>
</evidence>
<sequence length="198" mass="23073">MCIRSILIRCRVFVFCGLGVFLLSAKFESYCDKMYFCYKKYTCEFKSGSIASISLKREDMTDFYRDSLLGYGGKSYVKSAEADYPDYTLSFVILNPRAINIKNVIFDGVEAEPSIFELDYFTKRLLGVKDFQMEPPHVNLKFTEIVFPVPVRSVFTMKFRKPFVDKLKAKDKLKVTLISTYDEEFVVSTDNFIKKYDF</sequence>
<name>W5SVX5_9SPIR</name>
<protein>
    <recommendedName>
        <fullName evidence="2">Protein BptA</fullName>
    </recommendedName>
    <alternativeName>
        <fullName evidence="4">Borrelial persistence in ticks protein A</fullName>
    </alternativeName>
</protein>
<dbReference type="AlphaFoldDB" id="W5SVX5"/>
<dbReference type="RefSeq" id="WP_025408438.1">
    <property type="nucleotide sequence ID" value="NZ_CP005746.1"/>
</dbReference>
<evidence type="ECO:0000256" key="3">
    <source>
        <dbReference type="ARBA" id="ARBA00023026"/>
    </source>
</evidence>
<evidence type="ECO:0000313" key="5">
    <source>
        <dbReference type="EMBL" id="AHH11085.1"/>
    </source>
</evidence>
<geneLocation type="plasmid" evidence="5 6">
    <name>unnamed</name>
</geneLocation>
<evidence type="ECO:0000256" key="2">
    <source>
        <dbReference type="ARBA" id="ARBA00018692"/>
    </source>
</evidence>
<keyword evidence="5" id="KW-0614">Plasmid</keyword>
<reference evidence="5" key="1">
    <citation type="submission" date="2013-04" db="EMBL/GenBank/DDBJ databases">
        <title>Comparative Genomics of Relapsing Fever Spirochetes.</title>
        <authorList>
            <person name="Schwan T.G."/>
            <person name="Raffel S.J."/>
            <person name="Porcella S.F."/>
            <person name="Martens C.A."/>
            <person name="Bruno D.P."/>
            <person name="Ricklefs S.M."/>
            <person name="Barbian K.B."/>
        </authorList>
    </citation>
    <scope>NUCLEOTIDE SEQUENCE</scope>
    <source>
        <strain evidence="5">Co53</strain>
        <plasmid evidence="5">unnamed</plasmid>
    </source>
</reference>
<dbReference type="HOGENOM" id="CLU_1369891_0_0_12"/>
<evidence type="ECO:0000256" key="4">
    <source>
        <dbReference type="ARBA" id="ARBA00031297"/>
    </source>
</evidence>
<dbReference type="OrthoDB" id="351060at2"/>
<comment type="similarity">
    <text evidence="1">Belongs to the BptA family.</text>
</comment>
<accession>W5SVX5</accession>
<dbReference type="InterPro" id="IPR031471">
    <property type="entry name" value="BptA"/>
</dbReference>
<dbReference type="EMBL" id="CP005746">
    <property type="protein sequence ID" value="AHH11085.1"/>
    <property type="molecule type" value="Genomic_DNA"/>
</dbReference>
<dbReference type="Proteomes" id="UP000019330">
    <property type="component" value="Plasmid unnamed"/>
</dbReference>
<organism evidence="5">
    <name type="scientific">Borrelia coriaceae ATCC 43381</name>
    <dbReference type="NCBI Taxonomy" id="1408429"/>
    <lineage>
        <taxon>Bacteria</taxon>
        <taxon>Pseudomonadati</taxon>
        <taxon>Spirochaetota</taxon>
        <taxon>Spirochaetia</taxon>
        <taxon>Spirochaetales</taxon>
        <taxon>Borreliaceae</taxon>
        <taxon>Borrelia</taxon>
    </lineage>
</organism>
<keyword evidence="3" id="KW-0843">Virulence</keyword>
<dbReference type="Pfam" id="PF17044">
    <property type="entry name" value="BPTA"/>
    <property type="match status" value="1"/>
</dbReference>
<proteinExistence type="inferred from homology"/>
<keyword evidence="6" id="KW-1185">Reference proteome</keyword>
<evidence type="ECO:0000313" key="6">
    <source>
        <dbReference type="Proteomes" id="UP000019330"/>
    </source>
</evidence>